<reference evidence="2 3" key="1">
    <citation type="submission" date="2018-11" db="EMBL/GenBank/DDBJ databases">
        <title>YIM 102482-1 draft genome.</title>
        <authorList>
            <person name="Li G."/>
            <person name="Jiang Y."/>
        </authorList>
    </citation>
    <scope>NUCLEOTIDE SEQUENCE [LARGE SCALE GENOMIC DNA]</scope>
    <source>
        <strain evidence="2 3">YIM 102482-1</strain>
    </source>
</reference>
<proteinExistence type="predicted"/>
<keyword evidence="3" id="KW-1185">Reference proteome</keyword>
<dbReference type="PANTHER" id="PTHR30136:SF24">
    <property type="entry name" value="HTH-TYPE TRANSCRIPTIONAL REPRESSOR ALLR"/>
    <property type="match status" value="1"/>
</dbReference>
<dbReference type="OrthoDB" id="4068713at2"/>
<dbReference type="EMBL" id="RQVS01000002">
    <property type="protein sequence ID" value="RRJ88263.1"/>
    <property type="molecule type" value="Genomic_DNA"/>
</dbReference>
<organism evidence="2 3">
    <name type="scientific">Gulosibacter macacae</name>
    <dbReference type="NCBI Taxonomy" id="2488791"/>
    <lineage>
        <taxon>Bacteria</taxon>
        <taxon>Bacillati</taxon>
        <taxon>Actinomycetota</taxon>
        <taxon>Actinomycetes</taxon>
        <taxon>Micrococcales</taxon>
        <taxon>Microbacteriaceae</taxon>
        <taxon>Gulosibacter</taxon>
    </lineage>
</organism>
<evidence type="ECO:0000313" key="2">
    <source>
        <dbReference type="EMBL" id="RRJ88263.1"/>
    </source>
</evidence>
<protein>
    <recommendedName>
        <fullName evidence="1">IclR-ED domain-containing protein</fullName>
    </recommendedName>
</protein>
<feature type="domain" description="IclR-ED" evidence="1">
    <location>
        <begin position="1"/>
        <end position="138"/>
    </location>
</feature>
<sequence length="138" mass="14819">MLYVTRVAGPGSVPTISRAGGRHALHATGVGKALLLAQPESWLDEYLRAPLVKETTRTIIDPDALRQDLDEARDRGYSLTSGEMSLGSWSLGMALPGVAGLPAAAVSIASHHRHRDIDRYARLLRQAIAGIVADLQRS</sequence>
<dbReference type="PROSITE" id="PS51078">
    <property type="entry name" value="ICLR_ED"/>
    <property type="match status" value="1"/>
</dbReference>
<dbReference type="SUPFAM" id="SSF55781">
    <property type="entry name" value="GAF domain-like"/>
    <property type="match status" value="1"/>
</dbReference>
<dbReference type="AlphaFoldDB" id="A0A3P3W6J0"/>
<name>A0A3P3W6J0_9MICO</name>
<dbReference type="Gene3D" id="3.30.450.40">
    <property type="match status" value="1"/>
</dbReference>
<dbReference type="PANTHER" id="PTHR30136">
    <property type="entry name" value="HELIX-TURN-HELIX TRANSCRIPTIONAL REGULATOR, ICLR FAMILY"/>
    <property type="match status" value="1"/>
</dbReference>
<evidence type="ECO:0000259" key="1">
    <source>
        <dbReference type="PROSITE" id="PS51078"/>
    </source>
</evidence>
<comment type="caution">
    <text evidence="2">The sequence shown here is derived from an EMBL/GenBank/DDBJ whole genome shotgun (WGS) entry which is preliminary data.</text>
</comment>
<dbReference type="InterPro" id="IPR050707">
    <property type="entry name" value="HTH_MetabolicPath_Reg"/>
</dbReference>
<dbReference type="Pfam" id="PF01614">
    <property type="entry name" value="IclR_C"/>
    <property type="match status" value="1"/>
</dbReference>
<accession>A0A3P3W6J0</accession>
<dbReference type="Proteomes" id="UP000274391">
    <property type="component" value="Unassembled WGS sequence"/>
</dbReference>
<dbReference type="GO" id="GO:0003700">
    <property type="term" value="F:DNA-binding transcription factor activity"/>
    <property type="evidence" value="ECO:0007669"/>
    <property type="project" value="TreeGrafter"/>
</dbReference>
<gene>
    <name evidence="2" type="ORF">EG850_02125</name>
</gene>
<dbReference type="GO" id="GO:0003677">
    <property type="term" value="F:DNA binding"/>
    <property type="evidence" value="ECO:0007669"/>
    <property type="project" value="TreeGrafter"/>
</dbReference>
<dbReference type="InterPro" id="IPR029016">
    <property type="entry name" value="GAF-like_dom_sf"/>
</dbReference>
<dbReference type="GO" id="GO:0045892">
    <property type="term" value="P:negative regulation of DNA-templated transcription"/>
    <property type="evidence" value="ECO:0007669"/>
    <property type="project" value="TreeGrafter"/>
</dbReference>
<dbReference type="InterPro" id="IPR014757">
    <property type="entry name" value="Tscrpt_reg_IclR_C"/>
</dbReference>
<evidence type="ECO:0000313" key="3">
    <source>
        <dbReference type="Proteomes" id="UP000274391"/>
    </source>
</evidence>